<dbReference type="Proteomes" id="UP000807306">
    <property type="component" value="Unassembled WGS sequence"/>
</dbReference>
<feature type="compositionally biased region" description="Pro residues" evidence="1">
    <location>
        <begin position="64"/>
        <end position="92"/>
    </location>
</feature>
<comment type="caution">
    <text evidence="3">The sequence shown here is derived from an EMBL/GenBank/DDBJ whole genome shotgun (WGS) entry which is preliminary data.</text>
</comment>
<name>A0A9P6E7K2_9AGAR</name>
<evidence type="ECO:0000313" key="3">
    <source>
        <dbReference type="EMBL" id="KAF9523809.1"/>
    </source>
</evidence>
<gene>
    <name evidence="3" type="ORF">CPB83DRAFT_839458</name>
</gene>
<evidence type="ECO:0000256" key="1">
    <source>
        <dbReference type="SAM" id="MobiDB-lite"/>
    </source>
</evidence>
<accession>A0A9P6E7K2</accession>
<proteinExistence type="predicted"/>
<feature type="region of interest" description="Disordered" evidence="1">
    <location>
        <begin position="37"/>
        <end position="92"/>
    </location>
</feature>
<sequence length="114" mass="12015">MVSKFTSIIAVVVLALAAQISAAPLAAEVIQERDIAPNGGLTNAKRMALGLPLNPPTRRDPNGVKPPPHPSHLPPPPPPPPPPKPTKPPHWPPPIVIPIPIPPLPLPHWPPGHP</sequence>
<evidence type="ECO:0000313" key="4">
    <source>
        <dbReference type="Proteomes" id="UP000807306"/>
    </source>
</evidence>
<feature type="signal peptide" evidence="2">
    <location>
        <begin position="1"/>
        <end position="22"/>
    </location>
</feature>
<organism evidence="3 4">
    <name type="scientific">Crepidotus variabilis</name>
    <dbReference type="NCBI Taxonomy" id="179855"/>
    <lineage>
        <taxon>Eukaryota</taxon>
        <taxon>Fungi</taxon>
        <taxon>Dikarya</taxon>
        <taxon>Basidiomycota</taxon>
        <taxon>Agaricomycotina</taxon>
        <taxon>Agaricomycetes</taxon>
        <taxon>Agaricomycetidae</taxon>
        <taxon>Agaricales</taxon>
        <taxon>Agaricineae</taxon>
        <taxon>Crepidotaceae</taxon>
        <taxon>Crepidotus</taxon>
    </lineage>
</organism>
<dbReference type="EMBL" id="MU157910">
    <property type="protein sequence ID" value="KAF9523809.1"/>
    <property type="molecule type" value="Genomic_DNA"/>
</dbReference>
<protein>
    <submittedName>
        <fullName evidence="3">Uncharacterized protein</fullName>
    </submittedName>
</protein>
<reference evidence="3" key="1">
    <citation type="submission" date="2020-11" db="EMBL/GenBank/DDBJ databases">
        <authorList>
            <consortium name="DOE Joint Genome Institute"/>
            <person name="Ahrendt S."/>
            <person name="Riley R."/>
            <person name="Andreopoulos W."/>
            <person name="Labutti K."/>
            <person name="Pangilinan J."/>
            <person name="Ruiz-Duenas F.J."/>
            <person name="Barrasa J.M."/>
            <person name="Sanchez-Garcia M."/>
            <person name="Camarero S."/>
            <person name="Miyauchi S."/>
            <person name="Serrano A."/>
            <person name="Linde D."/>
            <person name="Babiker R."/>
            <person name="Drula E."/>
            <person name="Ayuso-Fernandez I."/>
            <person name="Pacheco R."/>
            <person name="Padilla G."/>
            <person name="Ferreira P."/>
            <person name="Barriuso J."/>
            <person name="Kellner H."/>
            <person name="Castanera R."/>
            <person name="Alfaro M."/>
            <person name="Ramirez L."/>
            <person name="Pisabarro A.G."/>
            <person name="Kuo A."/>
            <person name="Tritt A."/>
            <person name="Lipzen A."/>
            <person name="He G."/>
            <person name="Yan M."/>
            <person name="Ng V."/>
            <person name="Cullen D."/>
            <person name="Martin F."/>
            <person name="Rosso M.-N."/>
            <person name="Henrissat B."/>
            <person name="Hibbett D."/>
            <person name="Martinez A.T."/>
            <person name="Grigoriev I.V."/>
        </authorList>
    </citation>
    <scope>NUCLEOTIDE SEQUENCE</scope>
    <source>
        <strain evidence="3">CBS 506.95</strain>
    </source>
</reference>
<keyword evidence="2" id="KW-0732">Signal</keyword>
<feature type="chain" id="PRO_5040449095" evidence="2">
    <location>
        <begin position="23"/>
        <end position="114"/>
    </location>
</feature>
<evidence type="ECO:0000256" key="2">
    <source>
        <dbReference type="SAM" id="SignalP"/>
    </source>
</evidence>
<dbReference type="AlphaFoldDB" id="A0A9P6E7K2"/>
<keyword evidence="4" id="KW-1185">Reference proteome</keyword>